<reference evidence="2" key="1">
    <citation type="submission" date="2023-07" db="EMBL/GenBank/DDBJ databases">
        <title>Two novel species in the genus Flavivirga.</title>
        <authorList>
            <person name="Kwon K."/>
        </authorList>
    </citation>
    <scope>NUCLEOTIDE SEQUENCE</scope>
    <source>
        <strain evidence="2">KCTC 52353</strain>
    </source>
</reference>
<dbReference type="Proteomes" id="UP001176883">
    <property type="component" value="Unassembled WGS sequence"/>
</dbReference>
<keyword evidence="3" id="KW-1185">Reference proteome</keyword>
<evidence type="ECO:0000313" key="3">
    <source>
        <dbReference type="Proteomes" id="UP001176883"/>
    </source>
</evidence>
<keyword evidence="1" id="KW-1133">Transmembrane helix</keyword>
<evidence type="ECO:0008006" key="4">
    <source>
        <dbReference type="Google" id="ProtNLM"/>
    </source>
</evidence>
<comment type="caution">
    <text evidence="2">The sequence shown here is derived from an EMBL/GenBank/DDBJ whole genome shotgun (WGS) entry which is preliminary data.</text>
</comment>
<evidence type="ECO:0000313" key="2">
    <source>
        <dbReference type="EMBL" id="MDO5971953.1"/>
    </source>
</evidence>
<proteinExistence type="predicted"/>
<feature type="transmembrane region" description="Helical" evidence="1">
    <location>
        <begin position="12"/>
        <end position="30"/>
    </location>
</feature>
<keyword evidence="1" id="KW-0812">Transmembrane</keyword>
<sequence length="218" mass="25831">MNKRNFKLDWKYIVREVLLIFIGINLAIWFNNWNTNKKANQDKEVVVSKIKEEITNNSIELDKARLPNQKIEKAFKAYSMIYNKSSSEIIVTPKERIQLEKEYPNFFKVKDSIQFESQKYLYTGDTFIELEIPDITSIAWETIRTINIANEFDYNCLYELESMYNLQERVKKEIDKAADALQEGDLKKLFKILNVINQLDTQLKLNYDDVLESIDDCK</sequence>
<evidence type="ECO:0000256" key="1">
    <source>
        <dbReference type="SAM" id="Phobius"/>
    </source>
</evidence>
<keyword evidence="1" id="KW-0472">Membrane</keyword>
<name>A0ABT8WFM5_9FLAO</name>
<gene>
    <name evidence="2" type="ORF">Q4Q35_19300</name>
</gene>
<accession>A0ABT8WFM5</accession>
<protein>
    <recommendedName>
        <fullName evidence="4">DUF4230 domain-containing protein</fullName>
    </recommendedName>
</protein>
<organism evidence="2 3">
    <name type="scientific">Flavivirga aquimarina</name>
    <dbReference type="NCBI Taxonomy" id="2027862"/>
    <lineage>
        <taxon>Bacteria</taxon>
        <taxon>Pseudomonadati</taxon>
        <taxon>Bacteroidota</taxon>
        <taxon>Flavobacteriia</taxon>
        <taxon>Flavobacteriales</taxon>
        <taxon>Flavobacteriaceae</taxon>
        <taxon>Flavivirga</taxon>
    </lineage>
</organism>
<dbReference type="EMBL" id="JAUOEK010000179">
    <property type="protein sequence ID" value="MDO5971953.1"/>
    <property type="molecule type" value="Genomic_DNA"/>
</dbReference>
<dbReference type="RefSeq" id="WP_303279670.1">
    <property type="nucleotide sequence ID" value="NZ_JAUOEK010000179.1"/>
</dbReference>